<dbReference type="Proteomes" id="UP001430637">
    <property type="component" value="Unassembled WGS sequence"/>
</dbReference>
<evidence type="ECO:0000313" key="3">
    <source>
        <dbReference type="Proteomes" id="UP001430637"/>
    </source>
</evidence>
<keyword evidence="3" id="KW-1185">Reference proteome</keyword>
<dbReference type="EMBL" id="JAJEQL010000009">
    <property type="protein sequence ID" value="MCC2199166.1"/>
    <property type="molecule type" value="Genomic_DNA"/>
</dbReference>
<gene>
    <name evidence="2" type="ORF">LKD23_05245</name>
</gene>
<reference evidence="2" key="1">
    <citation type="submission" date="2021-10" db="EMBL/GenBank/DDBJ databases">
        <title>Anaerobic single-cell dispensing facilitates the cultivation of human gut bacteria.</title>
        <authorList>
            <person name="Afrizal A."/>
        </authorList>
    </citation>
    <scope>NUCLEOTIDE SEQUENCE</scope>
    <source>
        <strain evidence="2">CLA-AA-H233</strain>
    </source>
</reference>
<comment type="caution">
    <text evidence="2">The sequence shown here is derived from an EMBL/GenBank/DDBJ whole genome shotgun (WGS) entry which is preliminary data.</text>
</comment>
<feature type="chain" id="PRO_5045090324" description="Lipoprotein" evidence="1">
    <location>
        <begin position="19"/>
        <end position="171"/>
    </location>
</feature>
<organism evidence="2 3">
    <name type="scientific">Faecalibacterium butyricigenerans</name>
    <dbReference type="NCBI Taxonomy" id="1851427"/>
    <lineage>
        <taxon>Bacteria</taxon>
        <taxon>Bacillati</taxon>
        <taxon>Bacillota</taxon>
        <taxon>Clostridia</taxon>
        <taxon>Eubacteriales</taxon>
        <taxon>Oscillospiraceae</taxon>
        <taxon>Faecalibacterium</taxon>
    </lineage>
</organism>
<dbReference type="RefSeq" id="WP_227620744.1">
    <property type="nucleotide sequence ID" value="NZ_JAJEQL010000009.1"/>
</dbReference>
<evidence type="ECO:0000313" key="2">
    <source>
        <dbReference type="EMBL" id="MCC2199166.1"/>
    </source>
</evidence>
<keyword evidence="1" id="KW-0732">Signal</keyword>
<proteinExistence type="predicted"/>
<protein>
    <recommendedName>
        <fullName evidence="4">Lipoprotein</fullName>
    </recommendedName>
</protein>
<evidence type="ECO:0000256" key="1">
    <source>
        <dbReference type="SAM" id="SignalP"/>
    </source>
</evidence>
<accession>A0ABS8F9T8</accession>
<sequence>MKRTKLLALALAGVMALAMLTGCSGGKTEDRRIAENVADIMKRSHPNVKEVSYSVPELSGAVRSAFAPGWLNEAGTGLERDALTKDGRTVEVFLKDSLKAYEERSTVYFFAFDATGESAYAQSERFVQGKAPSLPVFYQGVSITAYTKMRVGVCHKTVGEKDYCLVVLVLA</sequence>
<dbReference type="PROSITE" id="PS51257">
    <property type="entry name" value="PROKAR_LIPOPROTEIN"/>
    <property type="match status" value="1"/>
</dbReference>
<evidence type="ECO:0008006" key="4">
    <source>
        <dbReference type="Google" id="ProtNLM"/>
    </source>
</evidence>
<name>A0ABS8F9T8_9FIRM</name>
<feature type="signal peptide" evidence="1">
    <location>
        <begin position="1"/>
        <end position="18"/>
    </location>
</feature>